<accession>A0A1E4T6G5</accession>
<evidence type="ECO:0000313" key="1">
    <source>
        <dbReference type="EMBL" id="ODV87344.1"/>
    </source>
</evidence>
<dbReference type="AlphaFoldDB" id="A0A1E4T6G5"/>
<evidence type="ECO:0000313" key="2">
    <source>
        <dbReference type="Proteomes" id="UP000094801"/>
    </source>
</evidence>
<dbReference type="EMBL" id="KV453848">
    <property type="protein sequence ID" value="ODV87344.1"/>
    <property type="molecule type" value="Genomic_DNA"/>
</dbReference>
<sequence length="104" mass="11583">MLACRFTENKYCFADRCIGAAAIKDNRERMSACSSNGNSLLLIWELAVDYVMLVSTLNTTAIHLPIPSIHPSVEFDCFTVFQQNTADTIHDSIDIIGLTPLLFK</sequence>
<protein>
    <submittedName>
        <fullName evidence="1">Uncharacterized protein</fullName>
    </submittedName>
</protein>
<keyword evidence="2" id="KW-1185">Reference proteome</keyword>
<proteinExistence type="predicted"/>
<name>A0A1E4T6G5_9ASCO</name>
<organism evidence="1 2">
    <name type="scientific">[Candida] arabinofermentans NRRL YB-2248</name>
    <dbReference type="NCBI Taxonomy" id="983967"/>
    <lineage>
        <taxon>Eukaryota</taxon>
        <taxon>Fungi</taxon>
        <taxon>Dikarya</taxon>
        <taxon>Ascomycota</taxon>
        <taxon>Saccharomycotina</taxon>
        <taxon>Pichiomycetes</taxon>
        <taxon>Pichiales</taxon>
        <taxon>Pichiaceae</taxon>
        <taxon>Ogataea</taxon>
        <taxon>Ogataea/Candida clade</taxon>
    </lineage>
</organism>
<dbReference type="Proteomes" id="UP000094801">
    <property type="component" value="Unassembled WGS sequence"/>
</dbReference>
<gene>
    <name evidence="1" type="ORF">CANARDRAFT_93471</name>
</gene>
<reference evidence="2" key="1">
    <citation type="submission" date="2016-04" db="EMBL/GenBank/DDBJ databases">
        <title>Comparative genomics of biotechnologically important yeasts.</title>
        <authorList>
            <consortium name="DOE Joint Genome Institute"/>
            <person name="Riley R."/>
            <person name="Haridas S."/>
            <person name="Wolfe K.H."/>
            <person name="Lopes M.R."/>
            <person name="Hittinger C.T."/>
            <person name="Goker M."/>
            <person name="Salamov A."/>
            <person name="Wisecaver J."/>
            <person name="Long T.M."/>
            <person name="Aerts A.L."/>
            <person name="Barry K."/>
            <person name="Choi C."/>
            <person name="Clum A."/>
            <person name="Coughlan A.Y."/>
            <person name="Deshpande S."/>
            <person name="Douglass A.P."/>
            <person name="Hanson S.J."/>
            <person name="Klenk H.-P."/>
            <person name="Labutti K."/>
            <person name="Lapidus A."/>
            <person name="Lindquist E."/>
            <person name="Lipzen A."/>
            <person name="Meier-Kolthoff J.P."/>
            <person name="Ohm R.A."/>
            <person name="Otillar R.P."/>
            <person name="Pangilinan J."/>
            <person name="Peng Y."/>
            <person name="Rokas A."/>
            <person name="Rosa C.A."/>
            <person name="Scheuner C."/>
            <person name="Sibirny A.A."/>
            <person name="Slot J.C."/>
            <person name="Stielow J.B."/>
            <person name="Sun H."/>
            <person name="Kurtzman C.P."/>
            <person name="Blackwell M."/>
            <person name="Grigoriev I.V."/>
            <person name="Jeffries T.W."/>
        </authorList>
    </citation>
    <scope>NUCLEOTIDE SEQUENCE [LARGE SCALE GENOMIC DNA]</scope>
    <source>
        <strain evidence="2">NRRL YB-2248</strain>
    </source>
</reference>